<dbReference type="InterPro" id="IPR004089">
    <property type="entry name" value="MCPsignal_dom"/>
</dbReference>
<comment type="caution">
    <text evidence="11">The sequence shown here is derived from an EMBL/GenBank/DDBJ whole genome shotgun (WGS) entry which is preliminary data.</text>
</comment>
<feature type="transmembrane region" description="Helical" evidence="8">
    <location>
        <begin position="182"/>
        <end position="201"/>
    </location>
</feature>
<dbReference type="InterPro" id="IPR004090">
    <property type="entry name" value="Chemotax_Me-accpt_rcpt"/>
</dbReference>
<protein>
    <submittedName>
        <fullName evidence="11">Methyl-accepting chemotaxis protein PctC</fullName>
    </submittedName>
</protein>
<dbReference type="PROSITE" id="PS50111">
    <property type="entry name" value="CHEMOTAXIS_TRANSDUC_2"/>
    <property type="match status" value="1"/>
</dbReference>
<accession>A0A1J5RWD7</accession>
<evidence type="ECO:0000256" key="1">
    <source>
        <dbReference type="ARBA" id="ARBA00004141"/>
    </source>
</evidence>
<dbReference type="AlphaFoldDB" id="A0A1J5RWD7"/>
<evidence type="ECO:0000256" key="8">
    <source>
        <dbReference type="SAM" id="Phobius"/>
    </source>
</evidence>
<dbReference type="SUPFAM" id="SSF58104">
    <property type="entry name" value="Methyl-accepting chemotaxis protein (MCP) signaling domain"/>
    <property type="match status" value="1"/>
</dbReference>
<proteinExistence type="inferred from homology"/>
<keyword evidence="2 8" id="KW-0812">Transmembrane</keyword>
<dbReference type="GO" id="GO:0004888">
    <property type="term" value="F:transmembrane signaling receptor activity"/>
    <property type="evidence" value="ECO:0007669"/>
    <property type="project" value="InterPro"/>
</dbReference>
<dbReference type="SMART" id="SM00283">
    <property type="entry name" value="MA"/>
    <property type="match status" value="1"/>
</dbReference>
<keyword evidence="4 8" id="KW-0472">Membrane</keyword>
<evidence type="ECO:0000313" key="11">
    <source>
        <dbReference type="EMBL" id="OIQ96303.1"/>
    </source>
</evidence>
<evidence type="ECO:0000256" key="2">
    <source>
        <dbReference type="ARBA" id="ARBA00022692"/>
    </source>
</evidence>
<dbReference type="Pfam" id="PF00015">
    <property type="entry name" value="MCPsignal"/>
    <property type="match status" value="1"/>
</dbReference>
<evidence type="ECO:0000256" key="5">
    <source>
        <dbReference type="ARBA" id="ARBA00023224"/>
    </source>
</evidence>
<evidence type="ECO:0000256" key="7">
    <source>
        <dbReference type="SAM" id="MobiDB-lite"/>
    </source>
</evidence>
<evidence type="ECO:0000256" key="6">
    <source>
        <dbReference type="ARBA" id="ARBA00029447"/>
    </source>
</evidence>
<dbReference type="PANTHER" id="PTHR32089:SF119">
    <property type="entry name" value="METHYL-ACCEPTING CHEMOTAXIS PROTEIN CTPL"/>
    <property type="match status" value="1"/>
</dbReference>
<reference evidence="11" key="1">
    <citation type="submission" date="2016-10" db="EMBL/GenBank/DDBJ databases">
        <title>Sequence of Gallionella enrichment culture.</title>
        <authorList>
            <person name="Poehlein A."/>
            <person name="Muehling M."/>
            <person name="Daniel R."/>
        </authorList>
    </citation>
    <scope>NUCLEOTIDE SEQUENCE</scope>
</reference>
<dbReference type="InterPro" id="IPR003660">
    <property type="entry name" value="HAMP_dom"/>
</dbReference>
<dbReference type="CDD" id="cd06225">
    <property type="entry name" value="HAMP"/>
    <property type="match status" value="1"/>
</dbReference>
<keyword evidence="5" id="KW-0807">Transducer</keyword>
<dbReference type="CDD" id="cd11386">
    <property type="entry name" value="MCP_signal"/>
    <property type="match status" value="1"/>
</dbReference>
<evidence type="ECO:0000259" key="10">
    <source>
        <dbReference type="PROSITE" id="PS50885"/>
    </source>
</evidence>
<dbReference type="PANTHER" id="PTHR32089">
    <property type="entry name" value="METHYL-ACCEPTING CHEMOTAXIS PROTEIN MCPB"/>
    <property type="match status" value="1"/>
</dbReference>
<evidence type="ECO:0000256" key="3">
    <source>
        <dbReference type="ARBA" id="ARBA00022989"/>
    </source>
</evidence>
<dbReference type="GO" id="GO:0007165">
    <property type="term" value="P:signal transduction"/>
    <property type="evidence" value="ECO:0007669"/>
    <property type="project" value="UniProtKB-KW"/>
</dbReference>
<feature type="transmembrane region" description="Helical" evidence="8">
    <location>
        <begin position="15"/>
        <end position="35"/>
    </location>
</feature>
<feature type="domain" description="HAMP" evidence="10">
    <location>
        <begin position="207"/>
        <end position="260"/>
    </location>
</feature>
<dbReference type="GO" id="GO:0016020">
    <property type="term" value="C:membrane"/>
    <property type="evidence" value="ECO:0007669"/>
    <property type="project" value="UniProtKB-SubCell"/>
</dbReference>
<name>A0A1J5RWD7_9ZZZZ</name>
<dbReference type="PRINTS" id="PR00260">
    <property type="entry name" value="CHEMTRNSDUCR"/>
</dbReference>
<gene>
    <name evidence="11" type="primary">pctC_8</name>
    <name evidence="11" type="ORF">GALL_217020</name>
</gene>
<evidence type="ECO:0000259" key="9">
    <source>
        <dbReference type="PROSITE" id="PS50111"/>
    </source>
</evidence>
<sequence length="537" mass="57942">MPNFITSSIAVKVQLSVQFLLLIVSIVAAVSFYNIERRAQERGAESKIRALADGVINGANMLMLNGIISDVEQRKLFITKMGSGEDIKSLRIIRNKLVQEQFGMGLPEEQPTGDQERKALDDGQEIFERRGDILHGIVPYTESTNFRGTNCLMCHTVPVGYHNGASVVDLDISTNNAELRMLAWMSVVVILGVQVVLWLLFKYILHKLVSVPAGQLRTAIMEISSTGDFTRRVKVNSNDEIGQTANSFNELMGNLQTAFRQVHEDIAKVSDSSHSLSASSHQVATGSSSQSEATSSMAATVEQVTVSIAHVSEGAREALKISQSSGQLSEKGGEIIHNAAEEMRKIANTVRETSVSIANLGEQSNKISSIVKVIKEIADQTNLLALNAAIEAARAGEQGRGFAVVADEVRKLAERTTQSTQEVTQMIATIQQASNAAVAGMDATVMQVDSGVELAQQAGNAINQIKTESGQVIRTVSDISTALEEQSRASSDIATHIEKVSQMTEQNSASAEQTAEAAELLAKLADNMQATVNRFKI</sequence>
<dbReference type="GO" id="GO:0006935">
    <property type="term" value="P:chemotaxis"/>
    <property type="evidence" value="ECO:0007669"/>
    <property type="project" value="InterPro"/>
</dbReference>
<dbReference type="Gene3D" id="1.10.287.950">
    <property type="entry name" value="Methyl-accepting chemotaxis protein"/>
    <property type="match status" value="1"/>
</dbReference>
<evidence type="ECO:0000256" key="4">
    <source>
        <dbReference type="ARBA" id="ARBA00023136"/>
    </source>
</evidence>
<dbReference type="PROSITE" id="PS50885">
    <property type="entry name" value="HAMP"/>
    <property type="match status" value="1"/>
</dbReference>
<dbReference type="FunFam" id="1.10.287.950:FF:000001">
    <property type="entry name" value="Methyl-accepting chemotaxis sensory transducer"/>
    <property type="match status" value="1"/>
</dbReference>
<comment type="subcellular location">
    <subcellularLocation>
        <location evidence="1">Membrane</location>
        <topology evidence="1">Multi-pass membrane protein</topology>
    </subcellularLocation>
</comment>
<organism evidence="11">
    <name type="scientific">mine drainage metagenome</name>
    <dbReference type="NCBI Taxonomy" id="410659"/>
    <lineage>
        <taxon>unclassified sequences</taxon>
        <taxon>metagenomes</taxon>
        <taxon>ecological metagenomes</taxon>
    </lineage>
</organism>
<dbReference type="SMART" id="SM00304">
    <property type="entry name" value="HAMP"/>
    <property type="match status" value="1"/>
</dbReference>
<keyword evidence="3 8" id="KW-1133">Transmembrane helix</keyword>
<dbReference type="EMBL" id="MLJW01000151">
    <property type="protein sequence ID" value="OIQ96303.1"/>
    <property type="molecule type" value="Genomic_DNA"/>
</dbReference>
<dbReference type="Pfam" id="PF00672">
    <property type="entry name" value="HAMP"/>
    <property type="match status" value="1"/>
</dbReference>
<feature type="domain" description="Methyl-accepting transducer" evidence="9">
    <location>
        <begin position="265"/>
        <end position="501"/>
    </location>
</feature>
<feature type="region of interest" description="Disordered" evidence="7">
    <location>
        <begin position="277"/>
        <end position="296"/>
    </location>
</feature>
<comment type="similarity">
    <text evidence="6">Belongs to the methyl-accepting chemotaxis (MCP) protein family.</text>
</comment>